<dbReference type="SUPFAM" id="SSF51735">
    <property type="entry name" value="NAD(P)-binding Rossmann-fold domains"/>
    <property type="match status" value="1"/>
</dbReference>
<dbReference type="InterPro" id="IPR013149">
    <property type="entry name" value="ADH-like_C"/>
</dbReference>
<dbReference type="Gene3D" id="3.90.180.10">
    <property type="entry name" value="Medium-chain alcohol dehydrogenases, catalytic domain"/>
    <property type="match status" value="1"/>
</dbReference>
<dbReference type="Gene3D" id="3.40.50.720">
    <property type="entry name" value="NAD(P)-binding Rossmann-like Domain"/>
    <property type="match status" value="1"/>
</dbReference>
<dbReference type="PANTHER" id="PTHR42683">
    <property type="entry name" value="ALDEHYDE REDUCTASE"/>
    <property type="match status" value="1"/>
</dbReference>
<organism evidence="6 7">
    <name type="scientific">Phellinidium pouzarii</name>
    <dbReference type="NCBI Taxonomy" id="167371"/>
    <lineage>
        <taxon>Eukaryota</taxon>
        <taxon>Fungi</taxon>
        <taxon>Dikarya</taxon>
        <taxon>Basidiomycota</taxon>
        <taxon>Agaricomycotina</taxon>
        <taxon>Agaricomycetes</taxon>
        <taxon>Hymenochaetales</taxon>
        <taxon>Hymenochaetaceae</taxon>
        <taxon>Phellinidium</taxon>
    </lineage>
</organism>
<comment type="cofactor">
    <cofactor evidence="1">
        <name>Zn(2+)</name>
        <dbReference type="ChEBI" id="CHEBI:29105"/>
    </cofactor>
</comment>
<evidence type="ECO:0000256" key="4">
    <source>
        <dbReference type="ARBA" id="ARBA00023002"/>
    </source>
</evidence>
<keyword evidence="3" id="KW-0862">Zinc</keyword>
<feature type="domain" description="Enoyl reductase (ER)" evidence="5">
    <location>
        <begin position="11"/>
        <end position="279"/>
    </location>
</feature>
<comment type="caution">
    <text evidence="6">The sequence shown here is derived from an EMBL/GenBank/DDBJ whole genome shotgun (WGS) entry which is preliminary data.</text>
</comment>
<dbReference type="InterPro" id="IPR047109">
    <property type="entry name" value="CAD-like"/>
</dbReference>
<dbReference type="Proteomes" id="UP000308199">
    <property type="component" value="Unassembled WGS sequence"/>
</dbReference>
<dbReference type="InterPro" id="IPR011032">
    <property type="entry name" value="GroES-like_sf"/>
</dbReference>
<dbReference type="GO" id="GO:0046872">
    <property type="term" value="F:metal ion binding"/>
    <property type="evidence" value="ECO:0007669"/>
    <property type="project" value="UniProtKB-KW"/>
</dbReference>
<reference evidence="6 7" key="1">
    <citation type="submission" date="2019-02" db="EMBL/GenBank/DDBJ databases">
        <title>Genome sequencing of the rare red list fungi Phellinidium pouzarii.</title>
        <authorList>
            <person name="Buettner E."/>
            <person name="Kellner H."/>
        </authorList>
    </citation>
    <scope>NUCLEOTIDE SEQUENCE [LARGE SCALE GENOMIC DNA]</scope>
    <source>
        <strain evidence="6 7">DSM 108285</strain>
    </source>
</reference>
<dbReference type="EMBL" id="SGPK01000110">
    <property type="protein sequence ID" value="THH08167.1"/>
    <property type="molecule type" value="Genomic_DNA"/>
</dbReference>
<dbReference type="InterPro" id="IPR036291">
    <property type="entry name" value="NAD(P)-bd_dom_sf"/>
</dbReference>
<evidence type="ECO:0000256" key="3">
    <source>
        <dbReference type="ARBA" id="ARBA00022833"/>
    </source>
</evidence>
<evidence type="ECO:0000259" key="5">
    <source>
        <dbReference type="SMART" id="SM00829"/>
    </source>
</evidence>
<accession>A0A4S4L9M1</accession>
<dbReference type="Pfam" id="PF00107">
    <property type="entry name" value="ADH_zinc_N"/>
    <property type="match status" value="1"/>
</dbReference>
<keyword evidence="2" id="KW-0479">Metal-binding</keyword>
<protein>
    <recommendedName>
        <fullName evidence="5">Enoyl reductase (ER) domain-containing protein</fullName>
    </recommendedName>
</protein>
<dbReference type="GO" id="GO:0016616">
    <property type="term" value="F:oxidoreductase activity, acting on the CH-OH group of donors, NAD or NADP as acceptor"/>
    <property type="evidence" value="ECO:0007669"/>
    <property type="project" value="InterPro"/>
</dbReference>
<dbReference type="AlphaFoldDB" id="A0A4S4L9M1"/>
<evidence type="ECO:0000256" key="2">
    <source>
        <dbReference type="ARBA" id="ARBA00022723"/>
    </source>
</evidence>
<proteinExistence type="predicted"/>
<evidence type="ECO:0000313" key="7">
    <source>
        <dbReference type="Proteomes" id="UP000308199"/>
    </source>
</evidence>
<sequence>MSMQKVFKGYGLTDAAKWSDLSVIEFPSKRWEEADVEIAITHCGHEIAGIAGDHYPDGVPTMGGYATGIIAHEQFVFPIPDELSSEDAASMLCGGLTVFSPLIHNGVGPGKKVGIVSIGGLGHYAILFAKALGAEVYAFSHSSSKAEDAKKMGADHFIETSLDGFHTAYEMELDLLISTRDVAKDFPLADFFSVLHPLGKFVTVGVPNEDLPGFSAYPLCVRGISLSGSHVGSKKDALQMFALAAEKNIKPWIEVLPMKDAKKALFGMWEGRARYRYVLEQDIEVGHSTENIYG</sequence>
<dbReference type="SUPFAM" id="SSF50129">
    <property type="entry name" value="GroES-like"/>
    <property type="match status" value="1"/>
</dbReference>
<keyword evidence="7" id="KW-1185">Reference proteome</keyword>
<dbReference type="SMART" id="SM00829">
    <property type="entry name" value="PKS_ER"/>
    <property type="match status" value="1"/>
</dbReference>
<gene>
    <name evidence="6" type="ORF">EW145_g2876</name>
</gene>
<dbReference type="CDD" id="cd05283">
    <property type="entry name" value="CAD1"/>
    <property type="match status" value="1"/>
</dbReference>
<dbReference type="OrthoDB" id="1879366at2759"/>
<evidence type="ECO:0000256" key="1">
    <source>
        <dbReference type="ARBA" id="ARBA00001947"/>
    </source>
</evidence>
<dbReference type="FunFam" id="3.40.50.720:FF:000022">
    <property type="entry name" value="Cinnamyl alcohol dehydrogenase"/>
    <property type="match status" value="1"/>
</dbReference>
<evidence type="ECO:0000313" key="6">
    <source>
        <dbReference type="EMBL" id="THH08167.1"/>
    </source>
</evidence>
<name>A0A4S4L9M1_9AGAM</name>
<dbReference type="InterPro" id="IPR020843">
    <property type="entry name" value="ER"/>
</dbReference>
<keyword evidence="4" id="KW-0560">Oxidoreductase</keyword>